<dbReference type="SUPFAM" id="SSF53474">
    <property type="entry name" value="alpha/beta-Hydrolases"/>
    <property type="match status" value="1"/>
</dbReference>
<dbReference type="PANTHER" id="PTHR11559">
    <property type="entry name" value="CARBOXYLESTERASE"/>
    <property type="match status" value="1"/>
</dbReference>
<dbReference type="InterPro" id="IPR019819">
    <property type="entry name" value="Carboxylesterase_B_CS"/>
</dbReference>
<evidence type="ECO:0000313" key="3">
    <source>
        <dbReference type="EMBL" id="KAK4442413.1"/>
    </source>
</evidence>
<reference evidence="3" key="1">
    <citation type="journal article" date="2023" name="Mol. Phylogenet. Evol.">
        <title>Genome-scale phylogeny and comparative genomics of the fungal order Sordariales.</title>
        <authorList>
            <person name="Hensen N."/>
            <person name="Bonometti L."/>
            <person name="Westerberg I."/>
            <person name="Brannstrom I.O."/>
            <person name="Guillou S."/>
            <person name="Cros-Aarteil S."/>
            <person name="Calhoun S."/>
            <person name="Haridas S."/>
            <person name="Kuo A."/>
            <person name="Mondo S."/>
            <person name="Pangilinan J."/>
            <person name="Riley R."/>
            <person name="LaButti K."/>
            <person name="Andreopoulos B."/>
            <person name="Lipzen A."/>
            <person name="Chen C."/>
            <person name="Yan M."/>
            <person name="Daum C."/>
            <person name="Ng V."/>
            <person name="Clum A."/>
            <person name="Steindorff A."/>
            <person name="Ohm R.A."/>
            <person name="Martin F."/>
            <person name="Silar P."/>
            <person name="Natvig D.O."/>
            <person name="Lalanne C."/>
            <person name="Gautier V."/>
            <person name="Ament-Velasquez S.L."/>
            <person name="Kruys A."/>
            <person name="Hutchinson M.I."/>
            <person name="Powell A.J."/>
            <person name="Barry K."/>
            <person name="Miller A.N."/>
            <person name="Grigoriev I.V."/>
            <person name="Debuchy R."/>
            <person name="Gladieux P."/>
            <person name="Hiltunen Thoren M."/>
            <person name="Johannesson H."/>
        </authorList>
    </citation>
    <scope>NUCLEOTIDE SEQUENCE</scope>
    <source>
        <strain evidence="3">PSN243</strain>
    </source>
</reference>
<gene>
    <name evidence="3" type="ORF">QBC34DRAFT_431615</name>
</gene>
<proteinExistence type="predicted"/>
<sequence length="667" mass="72087">MRFFATASRFLLPLAVVFGVARSDCNQPWKSVTLPWGTYSPTECDSKLDIYVFRNIRFGKPPDGSANGTARFAASEGLDAVANPETVFIKATDGPTACLGVDQNQNVSCGKKTPNWGGPILAPGPSNGTMTMTEDCLFLDIFVPVSAVNSSANLPVVVWFYGGAYVFGSKDTGLASGSPLYDGRGLTEAAHNLSGGKLIYVAGNYRLAHLGWLAGSTVLGINDTKKATVNAGLSDQRLLLEFVRKHIELFGGNSSRVTAFGESAGAGSILHHLIATDSAGNLRDPLFNQAALQSAAYQWIWDQTPGSLSDTTFDKFLEYTAPCKNKTGIDGFNCLQQTATTDDLAAALVAYWKDNKCLAMPNLGPVVDGVTIRKLPAQILTDPVLQDFKFHSNVTALIASHVDDEAENFVPSYVDNPDGFDHMLDAFLQVGNSTTREAQKTCIATRYKNAGGGDPKKMAKAVIQDSMFVCNARFLYDAATKSGSATTTPIWLMWYAVFTSFRFGLLGPYNLAVHASDLMPTFWNDVFNQTSFKNYLCDHISSKIYVQQACKVALPLSVFPTLGEMRPSYQDYLASFILNNDPNSSGNPPWPHPINTNGVLSQVQKITENNPYAAPATDNFLDDATCSFWACMADAAVKNESPHCDCQPKAGPAPEMVVQNADAKVDL</sequence>
<dbReference type="Gene3D" id="3.40.50.1820">
    <property type="entry name" value="alpha/beta hydrolase"/>
    <property type="match status" value="1"/>
</dbReference>
<dbReference type="GO" id="GO:0016787">
    <property type="term" value="F:hydrolase activity"/>
    <property type="evidence" value="ECO:0007669"/>
    <property type="project" value="UniProtKB-KW"/>
</dbReference>
<evidence type="ECO:0000313" key="4">
    <source>
        <dbReference type="Proteomes" id="UP001321760"/>
    </source>
</evidence>
<dbReference type="InterPro" id="IPR002018">
    <property type="entry name" value="CarbesteraseB"/>
</dbReference>
<feature type="chain" id="PRO_5043653569" evidence="1">
    <location>
        <begin position="24"/>
        <end position="667"/>
    </location>
</feature>
<feature type="domain" description="Carboxylesterase type B" evidence="2">
    <location>
        <begin position="43"/>
        <end position="629"/>
    </location>
</feature>
<keyword evidence="4" id="KW-1185">Reference proteome</keyword>
<organism evidence="3 4">
    <name type="scientific">Podospora aff. communis PSN243</name>
    <dbReference type="NCBI Taxonomy" id="3040156"/>
    <lineage>
        <taxon>Eukaryota</taxon>
        <taxon>Fungi</taxon>
        <taxon>Dikarya</taxon>
        <taxon>Ascomycota</taxon>
        <taxon>Pezizomycotina</taxon>
        <taxon>Sordariomycetes</taxon>
        <taxon>Sordariomycetidae</taxon>
        <taxon>Sordariales</taxon>
        <taxon>Podosporaceae</taxon>
        <taxon>Podospora</taxon>
    </lineage>
</organism>
<name>A0AAV9FZQ0_9PEZI</name>
<dbReference type="InterPro" id="IPR050309">
    <property type="entry name" value="Type-B_Carboxylest/Lipase"/>
</dbReference>
<dbReference type="Proteomes" id="UP001321760">
    <property type="component" value="Unassembled WGS sequence"/>
</dbReference>
<accession>A0AAV9FZQ0</accession>
<dbReference type="EMBL" id="MU866017">
    <property type="protein sequence ID" value="KAK4442413.1"/>
    <property type="molecule type" value="Genomic_DNA"/>
</dbReference>
<protein>
    <submittedName>
        <fullName evidence="3">Alpha/Beta hydrolase protein</fullName>
    </submittedName>
</protein>
<keyword evidence="3" id="KW-0378">Hydrolase</keyword>
<dbReference type="AlphaFoldDB" id="A0AAV9FZQ0"/>
<evidence type="ECO:0000256" key="1">
    <source>
        <dbReference type="SAM" id="SignalP"/>
    </source>
</evidence>
<comment type="caution">
    <text evidence="3">The sequence shown here is derived from an EMBL/GenBank/DDBJ whole genome shotgun (WGS) entry which is preliminary data.</text>
</comment>
<dbReference type="InterPro" id="IPR029058">
    <property type="entry name" value="AB_hydrolase_fold"/>
</dbReference>
<feature type="signal peptide" evidence="1">
    <location>
        <begin position="1"/>
        <end position="23"/>
    </location>
</feature>
<keyword evidence="1" id="KW-0732">Signal</keyword>
<evidence type="ECO:0000259" key="2">
    <source>
        <dbReference type="Pfam" id="PF00135"/>
    </source>
</evidence>
<reference evidence="3" key="2">
    <citation type="submission" date="2023-05" db="EMBL/GenBank/DDBJ databases">
        <authorList>
            <consortium name="Lawrence Berkeley National Laboratory"/>
            <person name="Steindorff A."/>
            <person name="Hensen N."/>
            <person name="Bonometti L."/>
            <person name="Westerberg I."/>
            <person name="Brannstrom I.O."/>
            <person name="Guillou S."/>
            <person name="Cros-Aarteil S."/>
            <person name="Calhoun S."/>
            <person name="Haridas S."/>
            <person name="Kuo A."/>
            <person name="Mondo S."/>
            <person name="Pangilinan J."/>
            <person name="Riley R."/>
            <person name="Labutti K."/>
            <person name="Andreopoulos B."/>
            <person name="Lipzen A."/>
            <person name="Chen C."/>
            <person name="Yanf M."/>
            <person name="Daum C."/>
            <person name="Ng V."/>
            <person name="Clum A."/>
            <person name="Ohm R."/>
            <person name="Martin F."/>
            <person name="Silar P."/>
            <person name="Natvig D."/>
            <person name="Lalanne C."/>
            <person name="Gautier V."/>
            <person name="Ament-Velasquez S.L."/>
            <person name="Kruys A."/>
            <person name="Hutchinson M.I."/>
            <person name="Powell A.J."/>
            <person name="Barry K."/>
            <person name="Miller A.N."/>
            <person name="Grigoriev I.V."/>
            <person name="Debuchy R."/>
            <person name="Gladieux P."/>
            <person name="Thoren M.H."/>
            <person name="Johannesson H."/>
        </authorList>
    </citation>
    <scope>NUCLEOTIDE SEQUENCE</scope>
    <source>
        <strain evidence="3">PSN243</strain>
    </source>
</reference>
<dbReference type="Pfam" id="PF00135">
    <property type="entry name" value="COesterase"/>
    <property type="match status" value="1"/>
</dbReference>
<dbReference type="PROSITE" id="PS00941">
    <property type="entry name" value="CARBOXYLESTERASE_B_2"/>
    <property type="match status" value="1"/>
</dbReference>